<dbReference type="Proteomes" id="UP000659496">
    <property type="component" value="Unassembled WGS sequence"/>
</dbReference>
<sequence>MEVTLRDGTIMSIEPYVHSDFTDIQKLNEVEGWHTLSRNCRKTRIAWENSTIAFIVRAQHNEIVGFIRGHTDTAVSLFICELLIDKRYRGLGIGTTLLQYVHDMYPDTRVELLATSGSQTYYENLGYRPFYGFRKTYQE</sequence>
<dbReference type="Pfam" id="PF13673">
    <property type="entry name" value="Acetyltransf_10"/>
    <property type="match status" value="1"/>
</dbReference>
<dbReference type="InterPro" id="IPR016181">
    <property type="entry name" value="Acyl_CoA_acyltransferase"/>
</dbReference>
<dbReference type="EMBL" id="JACSQY010000004">
    <property type="protein sequence ID" value="MBD7908115.1"/>
    <property type="molecule type" value="Genomic_DNA"/>
</dbReference>
<evidence type="ECO:0000259" key="1">
    <source>
        <dbReference type="PROSITE" id="PS51186"/>
    </source>
</evidence>
<protein>
    <submittedName>
        <fullName evidence="2">GNAT family N-acetyltransferase</fullName>
    </submittedName>
</protein>
<evidence type="ECO:0000313" key="2">
    <source>
        <dbReference type="EMBL" id="MBD7908115.1"/>
    </source>
</evidence>
<organism evidence="2 3">
    <name type="scientific">Sporosarcina gallistercoris</name>
    <dbReference type="NCBI Taxonomy" id="2762245"/>
    <lineage>
        <taxon>Bacteria</taxon>
        <taxon>Bacillati</taxon>
        <taxon>Bacillota</taxon>
        <taxon>Bacilli</taxon>
        <taxon>Bacillales</taxon>
        <taxon>Caryophanaceae</taxon>
        <taxon>Sporosarcina</taxon>
    </lineage>
</organism>
<dbReference type="CDD" id="cd04301">
    <property type="entry name" value="NAT_SF"/>
    <property type="match status" value="1"/>
</dbReference>
<reference evidence="2 3" key="1">
    <citation type="submission" date="2020-08" db="EMBL/GenBank/DDBJ databases">
        <title>A Genomic Blueprint of the Chicken Gut Microbiome.</title>
        <authorList>
            <person name="Gilroy R."/>
            <person name="Ravi A."/>
            <person name="Getino M."/>
            <person name="Pursley I."/>
            <person name="Horton D.L."/>
            <person name="Alikhan N.-F."/>
            <person name="Baker D."/>
            <person name="Gharbi K."/>
            <person name="Hall N."/>
            <person name="Watson M."/>
            <person name="Adriaenssens E.M."/>
            <person name="Foster-Nyarko E."/>
            <person name="Jarju S."/>
            <person name="Secka A."/>
            <person name="Antonio M."/>
            <person name="Oren A."/>
            <person name="Chaudhuri R."/>
            <person name="La Ragione R.M."/>
            <person name="Hildebrand F."/>
            <person name="Pallen M.J."/>
        </authorList>
    </citation>
    <scope>NUCLEOTIDE SEQUENCE [LARGE SCALE GENOMIC DNA]</scope>
    <source>
        <strain evidence="2 3">Sa3CUA8</strain>
    </source>
</reference>
<dbReference type="Gene3D" id="3.40.630.30">
    <property type="match status" value="1"/>
</dbReference>
<evidence type="ECO:0000313" key="3">
    <source>
        <dbReference type="Proteomes" id="UP000659496"/>
    </source>
</evidence>
<keyword evidence="3" id="KW-1185">Reference proteome</keyword>
<dbReference type="PROSITE" id="PS51186">
    <property type="entry name" value="GNAT"/>
    <property type="match status" value="1"/>
</dbReference>
<dbReference type="SUPFAM" id="SSF55729">
    <property type="entry name" value="Acyl-CoA N-acyltransferases (Nat)"/>
    <property type="match status" value="1"/>
</dbReference>
<dbReference type="InterPro" id="IPR000182">
    <property type="entry name" value="GNAT_dom"/>
</dbReference>
<comment type="caution">
    <text evidence="2">The sequence shown here is derived from an EMBL/GenBank/DDBJ whole genome shotgun (WGS) entry which is preliminary data.</text>
</comment>
<accession>A0ABR8PIX3</accession>
<feature type="domain" description="N-acetyltransferase" evidence="1">
    <location>
        <begin position="11"/>
        <end position="139"/>
    </location>
</feature>
<name>A0ABR8PIX3_9BACL</name>
<gene>
    <name evidence="2" type="ORF">H9659_07230</name>
</gene>
<proteinExistence type="predicted"/>
<dbReference type="RefSeq" id="WP_191689267.1">
    <property type="nucleotide sequence ID" value="NZ_JACSQY010000004.1"/>
</dbReference>